<feature type="transmembrane region" description="Helical" evidence="8">
    <location>
        <begin position="491"/>
        <end position="516"/>
    </location>
</feature>
<evidence type="ECO:0000256" key="6">
    <source>
        <dbReference type="ARBA" id="ARBA00023136"/>
    </source>
</evidence>
<organism evidence="10 11">
    <name type="scientific">Stereocaulon virgatum</name>
    <dbReference type="NCBI Taxonomy" id="373712"/>
    <lineage>
        <taxon>Eukaryota</taxon>
        <taxon>Fungi</taxon>
        <taxon>Dikarya</taxon>
        <taxon>Ascomycota</taxon>
        <taxon>Pezizomycotina</taxon>
        <taxon>Lecanoromycetes</taxon>
        <taxon>OSLEUM clade</taxon>
        <taxon>Lecanoromycetidae</taxon>
        <taxon>Lecanorales</taxon>
        <taxon>Lecanorineae</taxon>
        <taxon>Stereocaulaceae</taxon>
        <taxon>Stereocaulon</taxon>
    </lineage>
</organism>
<dbReference type="InterPro" id="IPR010308">
    <property type="entry name" value="TRP_C"/>
</dbReference>
<protein>
    <recommendedName>
        <fullName evidence="9">ML-like domain-containing protein</fullName>
    </recommendedName>
</protein>
<feature type="compositionally biased region" description="Low complexity" evidence="7">
    <location>
        <begin position="729"/>
        <end position="739"/>
    </location>
</feature>
<evidence type="ECO:0000256" key="3">
    <source>
        <dbReference type="ARBA" id="ARBA00022692"/>
    </source>
</evidence>
<comment type="subcellular location">
    <subcellularLocation>
        <location evidence="1">Membrane</location>
        <topology evidence="1">Multi-pass membrane protein</topology>
    </subcellularLocation>
</comment>
<feature type="region of interest" description="Disordered" evidence="7">
    <location>
        <begin position="694"/>
        <end position="769"/>
    </location>
</feature>
<evidence type="ECO:0000259" key="9">
    <source>
        <dbReference type="SMART" id="SM01320"/>
    </source>
</evidence>
<feature type="transmembrane region" description="Helical" evidence="8">
    <location>
        <begin position="572"/>
        <end position="592"/>
    </location>
</feature>
<dbReference type="Proteomes" id="UP001590950">
    <property type="component" value="Unassembled WGS sequence"/>
</dbReference>
<keyword evidence="6 8" id="KW-0472">Membrane</keyword>
<feature type="transmembrane region" description="Helical" evidence="8">
    <location>
        <begin position="635"/>
        <end position="657"/>
    </location>
</feature>
<dbReference type="InterPro" id="IPR032800">
    <property type="entry name" value="TRP_N"/>
</dbReference>
<dbReference type="PANTHER" id="PTHR31145">
    <property type="entry name" value="INTEGRAL MEMBRANE PROTEIN (AFU_ORTHOLOGUE AFUA_7G01610)"/>
    <property type="match status" value="1"/>
</dbReference>
<gene>
    <name evidence="10" type="ORF">N7G274_005182</name>
</gene>
<feature type="transmembrane region" description="Helical" evidence="8">
    <location>
        <begin position="412"/>
        <end position="435"/>
    </location>
</feature>
<feature type="compositionally biased region" description="Basic and acidic residues" evidence="7">
    <location>
        <begin position="1034"/>
        <end position="1043"/>
    </location>
</feature>
<feature type="transmembrane region" description="Helical" evidence="8">
    <location>
        <begin position="284"/>
        <end position="303"/>
    </location>
</feature>
<evidence type="ECO:0000256" key="2">
    <source>
        <dbReference type="ARBA" id="ARBA00010642"/>
    </source>
</evidence>
<reference evidence="10 11" key="1">
    <citation type="submission" date="2024-09" db="EMBL/GenBank/DDBJ databases">
        <title>Rethinking Asexuality: The Enigmatic Case of Functional Sexual Genes in Lepraria (Stereocaulaceae).</title>
        <authorList>
            <person name="Doellman M."/>
            <person name="Sun Y."/>
            <person name="Barcenas-Pena A."/>
            <person name="Lumbsch H.T."/>
            <person name="Grewe F."/>
        </authorList>
    </citation>
    <scope>NUCLEOTIDE SEQUENCE [LARGE SCALE GENOMIC DNA]</scope>
    <source>
        <strain evidence="10 11">Mercado 3170</strain>
    </source>
</reference>
<feature type="compositionally biased region" description="Basic and acidic residues" evidence="7">
    <location>
        <begin position="876"/>
        <end position="901"/>
    </location>
</feature>
<evidence type="ECO:0000256" key="1">
    <source>
        <dbReference type="ARBA" id="ARBA00004141"/>
    </source>
</evidence>
<keyword evidence="4" id="KW-0732">Signal</keyword>
<feature type="compositionally biased region" description="Low complexity" evidence="7">
    <location>
        <begin position="1165"/>
        <end position="1178"/>
    </location>
</feature>
<dbReference type="EMBL" id="JBEFKJ010000015">
    <property type="protein sequence ID" value="KAL2041994.1"/>
    <property type="molecule type" value="Genomic_DNA"/>
</dbReference>
<dbReference type="SMART" id="SM01320">
    <property type="entry name" value="TRP_N"/>
    <property type="match status" value="1"/>
</dbReference>
<keyword evidence="3 8" id="KW-0812">Transmembrane</keyword>
<feature type="region of interest" description="Disordered" evidence="7">
    <location>
        <begin position="807"/>
        <end position="931"/>
    </location>
</feature>
<feature type="compositionally biased region" description="Polar residues" evidence="7">
    <location>
        <begin position="821"/>
        <end position="837"/>
    </location>
</feature>
<feature type="region of interest" description="Disordered" evidence="7">
    <location>
        <begin position="963"/>
        <end position="1258"/>
    </location>
</feature>
<feature type="domain" description="ML-like" evidence="9">
    <location>
        <begin position="89"/>
        <end position="277"/>
    </location>
</feature>
<name>A0ABR4A921_9LECA</name>
<evidence type="ECO:0000256" key="8">
    <source>
        <dbReference type="SAM" id="Phobius"/>
    </source>
</evidence>
<sequence length="1258" mass="134642">MATGNWWHGQKYSSARMGEAVWAVGFHKDQYLNPFPGEGPGLKDSRRQLWSSLPQECSQAGFCGSKGMPSIVSVFHMALVAISLLITPSTAAFVPFQNCLSPNIINSNNPQRLQFVPQYVWAAFNSTGDSHGVNVTVYGNITGVATLNTTLPPPDDLSWKDPNNSIGKIPDVAGPADHQLYTTFSTQFKVLDYTPYKPGAARFCNTSALTQCPLAPVFNTIDKSNATILPAFSVAHDLYSSYAFTSINAILGLKSGDPSGAALACVEVSITPDLGNDLSNTLTYVPLVVLILVAIATASAAIFSPWGSADIFKFTSNYGRDDDLLRLVTPGFGDCLQYLQFIVLAGSLSLNYPGFFQPVVSQISWSVLMFNESFVTHGNGSHSLIDGMYVVNGSYGLDRMSQLVGMTADKDIWAGMAIWLVVIVAAVIVLIQIGFGLRSAYRFFSNTQQEDLREKNIPFSMGNAIRIVFNYFLLPVVALSAYQLVVAGRSLGVTVGLAAVTLVLLVVFAGYVLWVITATRPRSYLFDDLPTVVLYGPLYNTYSDNAATFALVPVMLTFLRGIAIGAVQPSGIAQLVLLAICEVIMILTLNAFRPFHSPTSMNAFHTFFAVVRLLIVLLMTAFLPSLGIKDAPRGWIGYIILLMHAIVLVFGFFLNAVQTLVEVLARMAGAGGEDGAGGAARGGLVKVFGMRQLSRRHPRPGGRAARQSVGSDAAMLAPDTDQKSLQWNGGRSRSMSGSSAILLNRPGATSDNRGSVGLESVSAGGAGDTPVSGGASAFSYLPGGSQAAGQGVHSPGSIVNLRSAEAADPYYRPPRPRRTTLDTSPTGRPRGSWSSAEWANKRWSHHSPDLEGSPKPGGEGPSLSGRGTPTPAHLGAVRDRSDSDGEDPRQSKTDYATREVDFYYGVRGPALSNMPTRRLKTGPADPTGPVMSASGWLKSLFGGKTKEKGKGFEVVRSSRAPAMGRRTVSGTILPADEAPYSDEPGVTQPERSRDLALSDEGDAIGAGTRHLPDEESLSPTNSDEEGDDESLSEDDWRPNRESHISAFPPTLPTIETPGGIELPSRIASKASSRATRHSTRSSIRPPNIPRKSSRRDSSTEVDKVGARLSTVAASPRSTRVLDTDPQPQRSLQPSGDRTKRLPFNFHHQNSRSQDTYLSTGGASSGGISMNSSMSSPGSHEADDVATGHGRHSSSVLGSLAPDLRHDRPSSLGYVQQHRASDNIHTASPDDPQILSSSAELVDDPRRRSVSLDMQPHAL</sequence>
<feature type="compositionally biased region" description="Acidic residues" evidence="7">
    <location>
        <begin position="1022"/>
        <end position="1033"/>
    </location>
</feature>
<keyword evidence="5 8" id="KW-1133">Transmembrane helix</keyword>
<dbReference type="InterPro" id="IPR040241">
    <property type="entry name" value="TRP_Flc/Pkd2-like"/>
</dbReference>
<evidence type="ECO:0000256" key="4">
    <source>
        <dbReference type="ARBA" id="ARBA00022729"/>
    </source>
</evidence>
<feature type="transmembrane region" description="Helical" evidence="8">
    <location>
        <begin position="546"/>
        <end position="566"/>
    </location>
</feature>
<comment type="caution">
    <text evidence="10">The sequence shown here is derived from an EMBL/GenBank/DDBJ whole genome shotgun (WGS) entry which is preliminary data.</text>
</comment>
<evidence type="ECO:0000256" key="7">
    <source>
        <dbReference type="SAM" id="MobiDB-lite"/>
    </source>
</evidence>
<comment type="similarity">
    <text evidence="2">Belongs to the transient receptor potential (TRP) ion channel family.</text>
</comment>
<feature type="transmembrane region" description="Helical" evidence="8">
    <location>
        <begin position="74"/>
        <end position="96"/>
    </location>
</feature>
<accession>A0ABR4A921</accession>
<feature type="compositionally biased region" description="Basic and acidic residues" evidence="7">
    <location>
        <begin position="1094"/>
        <end position="1105"/>
    </location>
</feature>
<evidence type="ECO:0000313" key="10">
    <source>
        <dbReference type="EMBL" id="KAL2041994.1"/>
    </source>
</evidence>
<feature type="compositionally biased region" description="Polar residues" evidence="7">
    <location>
        <begin position="1125"/>
        <end position="1135"/>
    </location>
</feature>
<feature type="transmembrane region" description="Helical" evidence="8">
    <location>
        <begin position="604"/>
        <end position="623"/>
    </location>
</feature>
<evidence type="ECO:0000256" key="5">
    <source>
        <dbReference type="ARBA" id="ARBA00022989"/>
    </source>
</evidence>
<proteinExistence type="inferred from homology"/>
<keyword evidence="11" id="KW-1185">Reference proteome</keyword>
<evidence type="ECO:0000313" key="11">
    <source>
        <dbReference type="Proteomes" id="UP001590950"/>
    </source>
</evidence>
<dbReference type="Pfam" id="PF06011">
    <property type="entry name" value="TRP"/>
    <property type="match status" value="1"/>
</dbReference>
<dbReference type="Pfam" id="PF14558">
    <property type="entry name" value="TRP_N"/>
    <property type="match status" value="1"/>
</dbReference>
<dbReference type="PANTHER" id="PTHR31145:SF6">
    <property type="entry name" value="INTEGRAL MEMBRANE PROTEIN (AFU_ORTHOLOGUE AFUA_7G01610)"/>
    <property type="match status" value="1"/>
</dbReference>
<feature type="transmembrane region" description="Helical" evidence="8">
    <location>
        <begin position="463"/>
        <end position="485"/>
    </location>
</feature>
<feature type="compositionally biased region" description="Polar residues" evidence="7">
    <location>
        <begin position="1146"/>
        <end position="1158"/>
    </location>
</feature>